<comment type="caution">
    <text evidence="2">The sequence shown here is derived from an EMBL/GenBank/DDBJ whole genome shotgun (WGS) entry which is preliminary data.</text>
</comment>
<proteinExistence type="predicted"/>
<dbReference type="EMBL" id="RJKL01000001">
    <property type="protein sequence ID" value="ROP33337.1"/>
    <property type="molecule type" value="Genomic_DNA"/>
</dbReference>
<sequence length="266" mass="27971">MTTSRPIAVPGVPFLDGAVPAGPAPADAYLAATEALRATTRWLVTAAAGVGAVLVAGLQLTGLGSLGSQEIPRLVAAFAGLVVALTGVGYMVLRASQILTTEWVTLADIEKDIFDHRVRQSAQRQSGGSRPKFGDRIGRLRDRRYRLRAAMIEGLKERLEFIAEELFGSLATSVPDLYAQLADANEAARGAPDSAPARSAALQQAAGTVVAFANFYITKEWFKVLRRQLAAASAVVIAGVLVFAYAANPPKPAEAAKEKPAAAVSF</sequence>
<reference evidence="2 3" key="1">
    <citation type="submission" date="2018-11" db="EMBL/GenBank/DDBJ databases">
        <title>Sequencing the genomes of 1000 actinobacteria strains.</title>
        <authorList>
            <person name="Klenk H.-P."/>
        </authorList>
    </citation>
    <scope>NUCLEOTIDE SEQUENCE [LARGE SCALE GENOMIC DNA]</scope>
    <source>
        <strain evidence="2 3">DSM 43634</strain>
    </source>
</reference>
<keyword evidence="1" id="KW-1133">Transmembrane helix</keyword>
<accession>A0A3N1GSX0</accession>
<gene>
    <name evidence="2" type="ORF">EDD30_6309</name>
</gene>
<keyword evidence="1" id="KW-0812">Transmembrane</keyword>
<protein>
    <submittedName>
        <fullName evidence="2">Uncharacterized protein</fullName>
    </submittedName>
</protein>
<feature type="transmembrane region" description="Helical" evidence="1">
    <location>
        <begin position="229"/>
        <end position="247"/>
    </location>
</feature>
<evidence type="ECO:0000313" key="3">
    <source>
        <dbReference type="Proteomes" id="UP000271683"/>
    </source>
</evidence>
<dbReference type="Proteomes" id="UP000271683">
    <property type="component" value="Unassembled WGS sequence"/>
</dbReference>
<dbReference type="AlphaFoldDB" id="A0A3N1GSX0"/>
<feature type="transmembrane region" description="Helical" evidence="1">
    <location>
        <begin position="42"/>
        <end position="62"/>
    </location>
</feature>
<organism evidence="2 3">
    <name type="scientific">Couchioplanes caeruleus</name>
    <dbReference type="NCBI Taxonomy" id="56438"/>
    <lineage>
        <taxon>Bacteria</taxon>
        <taxon>Bacillati</taxon>
        <taxon>Actinomycetota</taxon>
        <taxon>Actinomycetes</taxon>
        <taxon>Micromonosporales</taxon>
        <taxon>Micromonosporaceae</taxon>
        <taxon>Couchioplanes</taxon>
    </lineage>
</organism>
<keyword evidence="1" id="KW-0472">Membrane</keyword>
<evidence type="ECO:0000313" key="2">
    <source>
        <dbReference type="EMBL" id="ROP33337.1"/>
    </source>
</evidence>
<name>A0A3N1GSX0_9ACTN</name>
<feature type="transmembrane region" description="Helical" evidence="1">
    <location>
        <begin position="74"/>
        <end position="93"/>
    </location>
</feature>
<evidence type="ECO:0000256" key="1">
    <source>
        <dbReference type="SAM" id="Phobius"/>
    </source>
</evidence>